<accession>A0ABU2MQC4</accession>
<comment type="caution">
    <text evidence="7">The sequence shown here is derived from an EMBL/GenBank/DDBJ whole genome shotgun (WGS) entry which is preliminary data.</text>
</comment>
<protein>
    <recommendedName>
        <fullName evidence="5">Glutamate--cysteine ligase EgtA</fullName>
        <ecNumber evidence="5">6.3.2.2</ecNumber>
    </recommendedName>
    <alternativeName>
        <fullName evidence="5">Gamma-glutamylcysteine synthase</fullName>
        <shortName evidence="5">GCS</shortName>
        <shortName evidence="5">Gamma-ECS</shortName>
    </alternativeName>
</protein>
<keyword evidence="8" id="KW-1185">Reference proteome</keyword>
<dbReference type="InterPro" id="IPR035434">
    <property type="entry name" value="GCL_bact_plant"/>
</dbReference>
<comment type="function">
    <text evidence="5">Catalyzes the synthesis of gamma-glutamylcysteine (gamma-GC). This compound is used as substrate for the biosynthesis of the low-molecular thiol compound ergothioneine.</text>
</comment>
<keyword evidence="3 5" id="KW-0067">ATP-binding</keyword>
<evidence type="ECO:0000313" key="8">
    <source>
        <dbReference type="Proteomes" id="UP001183246"/>
    </source>
</evidence>
<name>A0ABU2MQC4_9ACTN</name>
<dbReference type="Gene3D" id="3.30.590.20">
    <property type="match status" value="1"/>
</dbReference>
<evidence type="ECO:0000313" key="7">
    <source>
        <dbReference type="EMBL" id="MDT0343103.1"/>
    </source>
</evidence>
<reference evidence="8" key="1">
    <citation type="submission" date="2023-07" db="EMBL/GenBank/DDBJ databases">
        <title>30 novel species of actinomycetes from the DSMZ collection.</title>
        <authorList>
            <person name="Nouioui I."/>
        </authorList>
    </citation>
    <scope>NUCLEOTIDE SEQUENCE [LARGE SCALE GENOMIC DNA]</scope>
    <source>
        <strain evidence="8">DSM 44938</strain>
    </source>
</reference>
<keyword evidence="1 5" id="KW-0436">Ligase</keyword>
<organism evidence="7 8">
    <name type="scientific">Streptomyces litchfieldiae</name>
    <dbReference type="NCBI Taxonomy" id="3075543"/>
    <lineage>
        <taxon>Bacteria</taxon>
        <taxon>Bacillati</taxon>
        <taxon>Actinomycetota</taxon>
        <taxon>Actinomycetes</taxon>
        <taxon>Kitasatosporales</taxon>
        <taxon>Streptomycetaceae</taxon>
        <taxon>Streptomyces</taxon>
    </lineage>
</organism>
<dbReference type="GO" id="GO:0004357">
    <property type="term" value="F:glutamate-cysteine ligase activity"/>
    <property type="evidence" value="ECO:0007669"/>
    <property type="project" value="UniProtKB-EC"/>
</dbReference>
<sequence length="414" mass="43986">MAPELGEREAEAHVGAACFATGPPVRTGVELEWLVRDARDPGRLPTPGALDAALAPLAEPGALPGGGRITREPGGQVELSSSPAPSLAACVAAAGADLARLRAALADAGLAAVGLGLDPHHAPPRMVDHPRYRAMESYFDRFGPAGRVMMRATASVQISVDAGDETDGITGYRRRWLLAHRLGPVLVAAFANSPLWRGRPTGWVSTRQALWARIDPGRTRPPEADGTADPRTAWARYALDAPLLCVRRTPPATWSAPPGRTFRGWLRGPFGERPPRLADLDYHLGTLFPPIRPRGWLELRMIDAQPGDDWAVPVALVRTLLDDPAAADAAFAATEPLTGGRPLPRADLWLRAARLGPADPALAAAARACFAAAESALARDPACAGLRRAVADFAGRYAERGRCPADDQLEGVRR</sequence>
<dbReference type="Proteomes" id="UP001183246">
    <property type="component" value="Unassembled WGS sequence"/>
</dbReference>
<dbReference type="PANTHER" id="PTHR34378:SF1">
    <property type="entry name" value="GLUTAMATE--CYSTEINE LIGASE, CHLOROPLASTIC"/>
    <property type="match status" value="1"/>
</dbReference>
<gene>
    <name evidence="5 7" type="primary">egtA</name>
    <name evidence="7" type="ORF">RM590_10815</name>
</gene>
<dbReference type="InterPro" id="IPR017809">
    <property type="entry name" value="EgtA_Actinobacteria"/>
</dbReference>
<dbReference type="SUPFAM" id="SSF55931">
    <property type="entry name" value="Glutamine synthetase/guanido kinase"/>
    <property type="match status" value="1"/>
</dbReference>
<comment type="catalytic activity">
    <reaction evidence="4 5 6">
        <text>L-cysteine + L-glutamate + ATP = gamma-L-glutamyl-L-cysteine + ADP + phosphate + H(+)</text>
        <dbReference type="Rhea" id="RHEA:13285"/>
        <dbReference type="ChEBI" id="CHEBI:15378"/>
        <dbReference type="ChEBI" id="CHEBI:29985"/>
        <dbReference type="ChEBI" id="CHEBI:30616"/>
        <dbReference type="ChEBI" id="CHEBI:35235"/>
        <dbReference type="ChEBI" id="CHEBI:43474"/>
        <dbReference type="ChEBI" id="CHEBI:58173"/>
        <dbReference type="ChEBI" id="CHEBI:456216"/>
        <dbReference type="EC" id="6.3.2.2"/>
    </reaction>
</comment>
<dbReference type="InterPro" id="IPR006336">
    <property type="entry name" value="GCS2"/>
</dbReference>
<dbReference type="Pfam" id="PF04107">
    <property type="entry name" value="GCS2"/>
    <property type="match status" value="1"/>
</dbReference>
<dbReference type="EC" id="6.3.2.2" evidence="5"/>
<dbReference type="InterPro" id="IPR014746">
    <property type="entry name" value="Gln_synth/guanido_kin_cat_dom"/>
</dbReference>
<proteinExistence type="inferred from homology"/>
<evidence type="ECO:0000256" key="3">
    <source>
        <dbReference type="ARBA" id="ARBA00022840"/>
    </source>
</evidence>
<dbReference type="PIRSF" id="PIRSF017901">
    <property type="entry name" value="GCL"/>
    <property type="match status" value="1"/>
</dbReference>
<dbReference type="NCBIfam" id="TIGR03444">
    <property type="entry name" value="EgtA_Cys_ligase"/>
    <property type="match status" value="1"/>
</dbReference>
<evidence type="ECO:0000256" key="6">
    <source>
        <dbReference type="PIRNR" id="PIRNR017901"/>
    </source>
</evidence>
<dbReference type="RefSeq" id="WP_311704245.1">
    <property type="nucleotide sequence ID" value="NZ_JAVREL010000005.1"/>
</dbReference>
<comment type="pathway">
    <text evidence="5">Amino-acid biosynthesis; ergothioneine biosynthesis.</text>
</comment>
<dbReference type="EMBL" id="JAVREL010000005">
    <property type="protein sequence ID" value="MDT0343103.1"/>
    <property type="molecule type" value="Genomic_DNA"/>
</dbReference>
<evidence type="ECO:0000256" key="1">
    <source>
        <dbReference type="ARBA" id="ARBA00022598"/>
    </source>
</evidence>
<evidence type="ECO:0000256" key="4">
    <source>
        <dbReference type="ARBA" id="ARBA00048819"/>
    </source>
</evidence>
<comment type="similarity">
    <text evidence="5 6">Belongs to the glutamate--cysteine ligase type 2 family. EgtA subfamily.</text>
</comment>
<evidence type="ECO:0000256" key="5">
    <source>
        <dbReference type="HAMAP-Rule" id="MF_02034"/>
    </source>
</evidence>
<dbReference type="PANTHER" id="PTHR34378">
    <property type="entry name" value="GLUTAMATE--CYSTEINE LIGASE, CHLOROPLASTIC"/>
    <property type="match status" value="1"/>
</dbReference>
<dbReference type="HAMAP" id="MF_02034">
    <property type="entry name" value="EgtA"/>
    <property type="match status" value="1"/>
</dbReference>
<evidence type="ECO:0000256" key="2">
    <source>
        <dbReference type="ARBA" id="ARBA00022741"/>
    </source>
</evidence>
<keyword evidence="2 5" id="KW-0547">Nucleotide-binding</keyword>